<comment type="caution">
    <text evidence="2">The sequence shown here is derived from an EMBL/GenBank/DDBJ whole genome shotgun (WGS) entry which is preliminary data.</text>
</comment>
<proteinExistence type="predicted"/>
<accession>A0A5C7GFC3</accession>
<dbReference type="AlphaFoldDB" id="A0A5C7GFC3"/>
<dbReference type="OrthoDB" id="9779263at2"/>
<evidence type="ECO:0000259" key="1">
    <source>
        <dbReference type="Pfam" id="PF12804"/>
    </source>
</evidence>
<dbReference type="InterPro" id="IPR025877">
    <property type="entry name" value="MobA-like_NTP_Trfase"/>
</dbReference>
<protein>
    <submittedName>
        <fullName evidence="2">Nucleotidyltransferase family protein</fullName>
    </submittedName>
</protein>
<dbReference type="CDD" id="cd04182">
    <property type="entry name" value="GT_2_like_f"/>
    <property type="match status" value="1"/>
</dbReference>
<feature type="domain" description="MobA-like NTP transferase" evidence="1">
    <location>
        <begin position="1"/>
        <end position="151"/>
    </location>
</feature>
<dbReference type="SUPFAM" id="SSF53448">
    <property type="entry name" value="Nucleotide-diphospho-sugar transferases"/>
    <property type="match status" value="1"/>
</dbReference>
<dbReference type="PANTHER" id="PTHR43777">
    <property type="entry name" value="MOLYBDENUM COFACTOR CYTIDYLYLTRANSFERASE"/>
    <property type="match status" value="1"/>
</dbReference>
<dbReference type="Gene3D" id="3.90.550.10">
    <property type="entry name" value="Spore Coat Polysaccharide Biosynthesis Protein SpsA, Chain A"/>
    <property type="match status" value="1"/>
</dbReference>
<evidence type="ECO:0000313" key="3">
    <source>
        <dbReference type="Proteomes" id="UP000321080"/>
    </source>
</evidence>
<dbReference type="GO" id="GO:0016779">
    <property type="term" value="F:nucleotidyltransferase activity"/>
    <property type="evidence" value="ECO:0007669"/>
    <property type="project" value="UniProtKB-ARBA"/>
</dbReference>
<dbReference type="Pfam" id="PF12804">
    <property type="entry name" value="NTP_transf_3"/>
    <property type="match status" value="1"/>
</dbReference>
<dbReference type="PANTHER" id="PTHR43777:SF1">
    <property type="entry name" value="MOLYBDENUM COFACTOR CYTIDYLYLTRANSFERASE"/>
    <property type="match status" value="1"/>
</dbReference>
<keyword evidence="2" id="KW-0808">Transferase</keyword>
<dbReference type="InterPro" id="IPR029044">
    <property type="entry name" value="Nucleotide-diphossugar_trans"/>
</dbReference>
<organism evidence="2 3">
    <name type="scientific">Seonamhaeicola maritimus</name>
    <dbReference type="NCBI Taxonomy" id="2591822"/>
    <lineage>
        <taxon>Bacteria</taxon>
        <taxon>Pseudomonadati</taxon>
        <taxon>Bacteroidota</taxon>
        <taxon>Flavobacteriia</taxon>
        <taxon>Flavobacteriales</taxon>
        <taxon>Flavobacteriaceae</taxon>
    </lineage>
</organism>
<gene>
    <name evidence="2" type="ORF">FUA22_15565</name>
</gene>
<sequence length="184" mass="20385">MGKTKQLLWFQNSTLLQNTISQGLVSKAKNVYCVLGANSETIKNQVTSNQVTFIDNVNWKEGLSSSIVAGINYVLSLENIPDAVLIMLADQPFVDSDYLDLLMDTYHANSDRVIASDYVNKNGVPAIFPKKHFNSLLKLNGDKGAKTLLNSDVTNILSILPTHKKTLIDIDSPDDYKELLKGRL</sequence>
<name>A0A5C7GFC3_9FLAO</name>
<dbReference type="Proteomes" id="UP000321080">
    <property type="component" value="Unassembled WGS sequence"/>
</dbReference>
<dbReference type="EMBL" id="VRKQ01000018">
    <property type="protein sequence ID" value="TXG35170.1"/>
    <property type="molecule type" value="Genomic_DNA"/>
</dbReference>
<reference evidence="2 3" key="1">
    <citation type="submission" date="2019-08" db="EMBL/GenBank/DDBJ databases">
        <title>Seonamhaeicola sediminis sp. nov., isolated from marine sediment.</title>
        <authorList>
            <person name="Cao W.R."/>
        </authorList>
    </citation>
    <scope>NUCLEOTIDE SEQUENCE [LARGE SCALE GENOMIC DNA]</scope>
    <source>
        <strain evidence="2 3">1505</strain>
    </source>
</reference>
<keyword evidence="3" id="KW-1185">Reference proteome</keyword>
<evidence type="ECO:0000313" key="2">
    <source>
        <dbReference type="EMBL" id="TXG35170.1"/>
    </source>
</evidence>